<evidence type="ECO:0000313" key="2">
    <source>
        <dbReference type="EMBL" id="KAA1425305.1"/>
    </source>
</evidence>
<reference evidence="2 3" key="1">
    <citation type="submission" date="2019-09" db="EMBL/GenBank/DDBJ databases">
        <title>Mumia zhuanghuii sp. nov. isolated from the intestinal contents of plateau pika (Ochotona curzoniae) in the Qinghai-Tibet plateau of China.</title>
        <authorList>
            <person name="Tian Z."/>
        </authorList>
    </citation>
    <scope>NUCLEOTIDE SEQUENCE [LARGE SCALE GENOMIC DNA]</scope>
    <source>
        <strain evidence="3">350</strain>
    </source>
</reference>
<gene>
    <name evidence="2" type="ORF">FE697_005455</name>
</gene>
<comment type="similarity">
    <text evidence="1">Belongs to the ROK (NagC/XylR) family.</text>
</comment>
<dbReference type="InterPro" id="IPR049874">
    <property type="entry name" value="ROK_cs"/>
</dbReference>
<dbReference type="InterPro" id="IPR000600">
    <property type="entry name" value="ROK"/>
</dbReference>
<evidence type="ECO:0000313" key="3">
    <source>
        <dbReference type="Proteomes" id="UP000307768"/>
    </source>
</evidence>
<dbReference type="PANTHER" id="PTHR18964">
    <property type="entry name" value="ROK (REPRESSOR, ORF, KINASE) FAMILY"/>
    <property type="match status" value="1"/>
</dbReference>
<dbReference type="InterPro" id="IPR043129">
    <property type="entry name" value="ATPase_NBD"/>
</dbReference>
<accession>A0A5Q6S4I1</accession>
<name>A0A5Q6S4I1_9ACTN</name>
<dbReference type="Gene3D" id="1.10.10.10">
    <property type="entry name" value="Winged helix-like DNA-binding domain superfamily/Winged helix DNA-binding domain"/>
    <property type="match status" value="1"/>
</dbReference>
<dbReference type="RefSeq" id="WP_149768480.1">
    <property type="nucleotide sequence ID" value="NZ_VDFQ02000001.1"/>
</dbReference>
<dbReference type="OrthoDB" id="3189808at2"/>
<dbReference type="Gene3D" id="3.30.420.40">
    <property type="match status" value="2"/>
</dbReference>
<evidence type="ECO:0000256" key="1">
    <source>
        <dbReference type="ARBA" id="ARBA00006479"/>
    </source>
</evidence>
<comment type="caution">
    <text evidence="2">The sequence shown here is derived from an EMBL/GenBank/DDBJ whole genome shotgun (WGS) entry which is preliminary data.</text>
</comment>
<sequence>MDPFVPQPSSATAASEVFQLMRDGRARTKAEIAEATSLARSTVSARLDLLLATGLLVPVGEAASTGGRPPARFAMNTRSFVVLAVDLGASHATVALTDLGGEILGEVRVDSDITDGPRPVLDRVIELGGGLLASHGLTPESLAGIGVGAPGPVEHSTGRPANPPIMPGWHDFDIPGYLGTSFPVPVLVDNDVNVMALGEHTAHWPETDDLLFVKVATGIGSGIISNRRLVRGALGTAGDLGHVQVSGKGEDVACRCGNLGCLEAVAAGPAIAKQLAGLDIGVETPHDVVAAVERGEVEAVRAVREAGRAIGSVLATCVSLLNPSVVVIGGSLAATGEYLLAGIREVVYQRSLPLATHQLRIVSSSMRGREAVLGAAAMVIEEVLSPRSVEALVERRSRASA</sequence>
<dbReference type="PANTHER" id="PTHR18964:SF173">
    <property type="entry name" value="GLUCOKINASE"/>
    <property type="match status" value="1"/>
</dbReference>
<protein>
    <submittedName>
        <fullName evidence="2">ROK family protein</fullName>
    </submittedName>
</protein>
<dbReference type="Proteomes" id="UP000307768">
    <property type="component" value="Unassembled WGS sequence"/>
</dbReference>
<dbReference type="PROSITE" id="PS01125">
    <property type="entry name" value="ROK"/>
    <property type="match status" value="1"/>
</dbReference>
<dbReference type="EMBL" id="VDFQ02000001">
    <property type="protein sequence ID" value="KAA1425305.1"/>
    <property type="molecule type" value="Genomic_DNA"/>
</dbReference>
<proteinExistence type="inferred from homology"/>
<dbReference type="InterPro" id="IPR036388">
    <property type="entry name" value="WH-like_DNA-bd_sf"/>
</dbReference>
<dbReference type="Pfam" id="PF00480">
    <property type="entry name" value="ROK"/>
    <property type="match status" value="1"/>
</dbReference>
<dbReference type="InterPro" id="IPR036390">
    <property type="entry name" value="WH_DNA-bd_sf"/>
</dbReference>
<dbReference type="SUPFAM" id="SSF53067">
    <property type="entry name" value="Actin-like ATPase domain"/>
    <property type="match status" value="1"/>
</dbReference>
<dbReference type="SUPFAM" id="SSF46785">
    <property type="entry name" value="Winged helix' DNA-binding domain"/>
    <property type="match status" value="1"/>
</dbReference>
<dbReference type="AlphaFoldDB" id="A0A5Q6S4I1"/>
<organism evidence="2 3">
    <name type="scientific">Mumia zhuanghuii</name>
    <dbReference type="NCBI Taxonomy" id="2585211"/>
    <lineage>
        <taxon>Bacteria</taxon>
        <taxon>Bacillati</taxon>
        <taxon>Actinomycetota</taxon>
        <taxon>Actinomycetes</taxon>
        <taxon>Propionibacteriales</taxon>
        <taxon>Nocardioidaceae</taxon>
        <taxon>Mumia</taxon>
    </lineage>
</organism>